<dbReference type="PANTHER" id="PTHR24379">
    <property type="entry name" value="KRAB AND ZINC FINGER DOMAIN-CONTAINING"/>
    <property type="match status" value="1"/>
</dbReference>
<feature type="domain" description="C2H2-type" evidence="9">
    <location>
        <begin position="441"/>
        <end position="463"/>
    </location>
</feature>
<feature type="compositionally biased region" description="Polar residues" evidence="8">
    <location>
        <begin position="112"/>
        <end position="122"/>
    </location>
</feature>
<reference evidence="11 12" key="1">
    <citation type="submission" date="2016-03" db="EMBL/GenBank/DDBJ databases">
        <title>Cyphomyrmex costatus WGS genome.</title>
        <authorList>
            <person name="Nygaard S."/>
            <person name="Hu H."/>
            <person name="Boomsma J."/>
            <person name="Zhang G."/>
        </authorList>
    </citation>
    <scope>NUCLEOTIDE SEQUENCE [LARGE SCALE GENOMIC DNA]</scope>
    <source>
        <strain evidence="11">MS0001</strain>
        <tissue evidence="11">Whole body</tissue>
    </source>
</reference>
<dbReference type="SMART" id="SM00692">
    <property type="entry name" value="DM3"/>
    <property type="match status" value="1"/>
</dbReference>
<dbReference type="SUPFAM" id="SSF57716">
    <property type="entry name" value="Glucocorticoid receptor-like (DNA-binding domain)"/>
    <property type="match status" value="1"/>
</dbReference>
<evidence type="ECO:0000313" key="12">
    <source>
        <dbReference type="Proteomes" id="UP000078542"/>
    </source>
</evidence>
<dbReference type="PROSITE" id="PS00028">
    <property type="entry name" value="ZINC_FINGER_C2H2_1"/>
    <property type="match status" value="6"/>
</dbReference>
<keyword evidence="2" id="KW-0677">Repeat</keyword>
<feature type="domain" description="C2H2-type" evidence="9">
    <location>
        <begin position="468"/>
        <end position="492"/>
    </location>
</feature>
<dbReference type="Pfam" id="PF12874">
    <property type="entry name" value="zf-met"/>
    <property type="match status" value="1"/>
</dbReference>
<dbReference type="Pfam" id="PF00096">
    <property type="entry name" value="zf-C2H2"/>
    <property type="match status" value="2"/>
</dbReference>
<dbReference type="EMBL" id="KQ977978">
    <property type="protein sequence ID" value="KYM98372.1"/>
    <property type="molecule type" value="Genomic_DNA"/>
</dbReference>
<feature type="domain" description="C2H2-type" evidence="9">
    <location>
        <begin position="302"/>
        <end position="330"/>
    </location>
</feature>
<dbReference type="Proteomes" id="UP000078542">
    <property type="component" value="Unassembled WGS sequence"/>
</dbReference>
<feature type="compositionally biased region" description="Basic and acidic residues" evidence="8">
    <location>
        <begin position="123"/>
        <end position="135"/>
    </location>
</feature>
<name>A0A151IDA5_9HYME</name>
<organism evidence="11 12">
    <name type="scientific">Cyphomyrmex costatus</name>
    <dbReference type="NCBI Taxonomy" id="456900"/>
    <lineage>
        <taxon>Eukaryota</taxon>
        <taxon>Metazoa</taxon>
        <taxon>Ecdysozoa</taxon>
        <taxon>Arthropoda</taxon>
        <taxon>Hexapoda</taxon>
        <taxon>Insecta</taxon>
        <taxon>Pterygota</taxon>
        <taxon>Neoptera</taxon>
        <taxon>Endopterygota</taxon>
        <taxon>Hymenoptera</taxon>
        <taxon>Apocrita</taxon>
        <taxon>Aculeata</taxon>
        <taxon>Formicoidea</taxon>
        <taxon>Formicidae</taxon>
        <taxon>Myrmicinae</taxon>
        <taxon>Cyphomyrmex</taxon>
    </lineage>
</organism>
<evidence type="ECO:0000259" key="9">
    <source>
        <dbReference type="PROSITE" id="PS50157"/>
    </source>
</evidence>
<evidence type="ECO:0000256" key="3">
    <source>
        <dbReference type="ARBA" id="ARBA00022771"/>
    </source>
</evidence>
<feature type="domain" description="C2H2-type" evidence="9">
    <location>
        <begin position="411"/>
        <end position="433"/>
    </location>
</feature>
<dbReference type="SMART" id="SM00980">
    <property type="entry name" value="THAP"/>
    <property type="match status" value="1"/>
</dbReference>
<evidence type="ECO:0000256" key="8">
    <source>
        <dbReference type="SAM" id="MobiDB-lite"/>
    </source>
</evidence>
<keyword evidence="3 6" id="KW-0863">Zinc-finger</keyword>
<dbReference type="SUPFAM" id="SSF57667">
    <property type="entry name" value="beta-beta-alpha zinc fingers"/>
    <property type="match status" value="2"/>
</dbReference>
<dbReference type="AlphaFoldDB" id="A0A151IDA5"/>
<dbReference type="InterPro" id="IPR013087">
    <property type="entry name" value="Znf_C2H2_type"/>
</dbReference>
<evidence type="ECO:0000256" key="1">
    <source>
        <dbReference type="ARBA" id="ARBA00022723"/>
    </source>
</evidence>
<dbReference type="InterPro" id="IPR006612">
    <property type="entry name" value="THAP_Znf"/>
</dbReference>
<dbReference type="PROSITE" id="PS50950">
    <property type="entry name" value="ZF_THAP"/>
    <property type="match status" value="1"/>
</dbReference>
<dbReference type="GO" id="GO:0008270">
    <property type="term" value="F:zinc ion binding"/>
    <property type="evidence" value="ECO:0007669"/>
    <property type="project" value="UniProtKB-KW"/>
</dbReference>
<evidence type="ECO:0000256" key="4">
    <source>
        <dbReference type="ARBA" id="ARBA00022833"/>
    </source>
</evidence>
<dbReference type="InterPro" id="IPR036236">
    <property type="entry name" value="Znf_C2H2_sf"/>
</dbReference>
<keyword evidence="4" id="KW-0862">Zinc</keyword>
<proteinExistence type="predicted"/>
<evidence type="ECO:0000256" key="5">
    <source>
        <dbReference type="ARBA" id="ARBA00023125"/>
    </source>
</evidence>
<feature type="domain" description="C2H2-type" evidence="9">
    <location>
        <begin position="247"/>
        <end position="270"/>
    </location>
</feature>
<dbReference type="PANTHER" id="PTHR24379:SF121">
    <property type="entry name" value="C2H2-TYPE DOMAIN-CONTAINING PROTEIN"/>
    <property type="match status" value="1"/>
</dbReference>
<dbReference type="Gene3D" id="3.30.160.60">
    <property type="entry name" value="Classic Zinc Finger"/>
    <property type="match status" value="3"/>
</dbReference>
<keyword evidence="1" id="KW-0479">Metal-binding</keyword>
<keyword evidence="5 7" id="KW-0238">DNA-binding</keyword>
<dbReference type="STRING" id="456900.A0A151IDA5"/>
<protein>
    <submittedName>
        <fullName evidence="11">Uncharacterized protein</fullName>
    </submittedName>
</protein>
<feature type="non-terminal residue" evidence="11">
    <location>
        <position position="1"/>
    </location>
</feature>
<sequence>VMVTCVINNCPSTQSTKVDGKPIKFFPFPEDNLRKNQWFQNCGLEPSNKESLHICELHFEKVQFTTSKDLKSNAVPTLFESSKEQKEKNMSQMISMKIPAKRKKLEEHALVASQSPSTQNNIEDLHGRNKTDTSKNFESMNGSTILTPIVQNSQANVKKYRLIIQIDKIRSKPAPKCKKVLPMTVNNDKNTKIIKSEKERKILPFYKKPCNKGSCKLKKCIYQSKPAFKCELCDKYYFTMKPLSQNYSCSKCSKSFLDLKLFCMHMNKTHFTCDICLTECSSQMIYDKHEKLHVNTESLHPYKCHLCGKIFDLKDNVKQHYLQDHLKVQNLQNTVVQINSPIKTIVPQQTDYSCTNCNINFTSDQDYRNHICSNGKKTNITCNINSDIKKIISVPNPLTGSQIGILQAVKFSCRVCSKEFDNVKEVDLHTRTHLEVSEDDLKCNICKKYFKSSAIFTEHLKHHLQHAYVCPICSKAFINRVSLNNHNLKMHTKVVE</sequence>
<evidence type="ECO:0000256" key="6">
    <source>
        <dbReference type="PROSITE-ProRule" id="PRU00042"/>
    </source>
</evidence>
<evidence type="ECO:0000256" key="7">
    <source>
        <dbReference type="PROSITE-ProRule" id="PRU00309"/>
    </source>
</evidence>
<accession>A0A151IDA5</accession>
<dbReference type="Gene3D" id="6.20.210.20">
    <property type="entry name" value="THAP domain"/>
    <property type="match status" value="1"/>
</dbReference>
<feature type="domain" description="THAP-type" evidence="10">
    <location>
        <begin position="2"/>
        <end position="79"/>
    </location>
</feature>
<dbReference type="InterPro" id="IPR038441">
    <property type="entry name" value="THAP_Znf_sf"/>
</dbReference>
<evidence type="ECO:0000313" key="11">
    <source>
        <dbReference type="EMBL" id="KYM98372.1"/>
    </source>
</evidence>
<gene>
    <name evidence="11" type="ORF">ALC62_10895</name>
</gene>
<evidence type="ECO:0000259" key="10">
    <source>
        <dbReference type="PROSITE" id="PS50950"/>
    </source>
</evidence>
<keyword evidence="12" id="KW-1185">Reference proteome</keyword>
<dbReference type="PROSITE" id="PS50157">
    <property type="entry name" value="ZINC_FINGER_C2H2_2"/>
    <property type="match status" value="5"/>
</dbReference>
<dbReference type="SMART" id="SM00355">
    <property type="entry name" value="ZnF_C2H2"/>
    <property type="match status" value="7"/>
</dbReference>
<dbReference type="Pfam" id="PF05485">
    <property type="entry name" value="THAP"/>
    <property type="match status" value="1"/>
</dbReference>
<dbReference type="GO" id="GO:0003677">
    <property type="term" value="F:DNA binding"/>
    <property type="evidence" value="ECO:0007669"/>
    <property type="project" value="UniProtKB-UniRule"/>
</dbReference>
<evidence type="ECO:0000256" key="2">
    <source>
        <dbReference type="ARBA" id="ARBA00022737"/>
    </source>
</evidence>
<feature type="region of interest" description="Disordered" evidence="8">
    <location>
        <begin position="111"/>
        <end position="136"/>
    </location>
</feature>